<sequence>MNALPALPLSANEAADGAAGLRLFPAPARFRPVVLLLSVVLGIAALAAGAVVASAGMTVQAGPFVRFLFLAAAMFALSAWCRVRHLDPRLGDAAAIVGVGILALMACGVVSNAGLRLGASPVDGLLAGIDGLVGIDVAQVVRAFAAQPATIDALAVIYNASGAIAVALIGLRLLANRRAEAWELVMTIVLAMQVVALVSIVAPAVGAMAHLAMLDLQGAGLPAGAGIYHLEAFHHFRAGTDTVLRLDDMSGLVTFPSFHTVLALVALQAVARTRLRWLGVAWAAAVIVSTIPIGGHYVIDLVAGFAIWAGAVTVARRVSTPSA</sequence>
<feature type="transmembrane region" description="Helical" evidence="1">
    <location>
        <begin position="249"/>
        <end position="270"/>
    </location>
</feature>
<dbReference type="Proteomes" id="UP000439522">
    <property type="component" value="Unassembled WGS sequence"/>
</dbReference>
<dbReference type="EMBL" id="WTZA01000001">
    <property type="protein sequence ID" value="MXO73711.1"/>
    <property type="molecule type" value="Genomic_DNA"/>
</dbReference>
<feature type="domain" description="Inositolphosphotransferase Aur1/Ipt1" evidence="2">
    <location>
        <begin position="127"/>
        <end position="312"/>
    </location>
</feature>
<protein>
    <recommendedName>
        <fullName evidence="2">Inositolphosphotransferase Aur1/Ipt1 domain-containing protein</fullName>
    </recommendedName>
</protein>
<gene>
    <name evidence="3" type="ORF">GRI40_00545</name>
</gene>
<accession>A0A6I4T8R9</accession>
<keyword evidence="1" id="KW-0472">Membrane</keyword>
<dbReference type="GO" id="GO:0016020">
    <property type="term" value="C:membrane"/>
    <property type="evidence" value="ECO:0007669"/>
    <property type="project" value="UniProtKB-SubCell"/>
</dbReference>
<keyword evidence="1" id="KW-0812">Transmembrane</keyword>
<evidence type="ECO:0000259" key="2">
    <source>
        <dbReference type="Pfam" id="PF14378"/>
    </source>
</evidence>
<comment type="caution">
    <text evidence="3">The sequence shown here is derived from an EMBL/GenBank/DDBJ whole genome shotgun (WGS) entry which is preliminary data.</text>
</comment>
<feature type="transmembrane region" description="Helical" evidence="1">
    <location>
        <begin position="156"/>
        <end position="175"/>
    </location>
</feature>
<feature type="transmembrane region" description="Helical" evidence="1">
    <location>
        <begin position="63"/>
        <end position="81"/>
    </location>
</feature>
<evidence type="ECO:0000313" key="3">
    <source>
        <dbReference type="EMBL" id="MXO73711.1"/>
    </source>
</evidence>
<feature type="transmembrane region" description="Helical" evidence="1">
    <location>
        <begin position="93"/>
        <end position="115"/>
    </location>
</feature>
<feature type="transmembrane region" description="Helical" evidence="1">
    <location>
        <begin position="187"/>
        <end position="212"/>
    </location>
</feature>
<dbReference type="RefSeq" id="WP_160609541.1">
    <property type="nucleotide sequence ID" value="NZ_WTZA01000001.1"/>
</dbReference>
<organism evidence="3 4">
    <name type="scientific">Tsuneonella aeria</name>
    <dbReference type="NCBI Taxonomy" id="1837929"/>
    <lineage>
        <taxon>Bacteria</taxon>
        <taxon>Pseudomonadati</taxon>
        <taxon>Pseudomonadota</taxon>
        <taxon>Alphaproteobacteria</taxon>
        <taxon>Sphingomonadales</taxon>
        <taxon>Erythrobacteraceae</taxon>
        <taxon>Tsuneonella</taxon>
    </lineage>
</organism>
<reference evidence="3 4" key="1">
    <citation type="submission" date="2019-12" db="EMBL/GenBank/DDBJ databases">
        <title>Genomic-based taxomic classification of the family Erythrobacteraceae.</title>
        <authorList>
            <person name="Xu L."/>
        </authorList>
    </citation>
    <scope>NUCLEOTIDE SEQUENCE [LARGE SCALE GENOMIC DNA]</scope>
    <source>
        <strain evidence="3 4">100921-2</strain>
    </source>
</reference>
<evidence type="ECO:0000313" key="4">
    <source>
        <dbReference type="Proteomes" id="UP000439522"/>
    </source>
</evidence>
<name>A0A6I4T8R9_9SPHN</name>
<dbReference type="Pfam" id="PF14378">
    <property type="entry name" value="PAP2_3"/>
    <property type="match status" value="1"/>
</dbReference>
<keyword evidence="4" id="KW-1185">Reference proteome</keyword>
<proteinExistence type="predicted"/>
<evidence type="ECO:0000256" key="1">
    <source>
        <dbReference type="SAM" id="Phobius"/>
    </source>
</evidence>
<keyword evidence="1" id="KW-1133">Transmembrane helix</keyword>
<dbReference type="AlphaFoldDB" id="A0A6I4T8R9"/>
<dbReference type="InterPro" id="IPR026841">
    <property type="entry name" value="Aur1/Ipt1"/>
</dbReference>
<dbReference type="OrthoDB" id="7584858at2"/>
<feature type="transmembrane region" description="Helical" evidence="1">
    <location>
        <begin position="33"/>
        <end position="57"/>
    </location>
</feature>
<feature type="transmembrane region" description="Helical" evidence="1">
    <location>
        <begin position="277"/>
        <end position="295"/>
    </location>
</feature>